<dbReference type="Proteomes" id="UP000076532">
    <property type="component" value="Unassembled WGS sequence"/>
</dbReference>
<dbReference type="SMART" id="SM00388">
    <property type="entry name" value="HisKA"/>
    <property type="match status" value="1"/>
</dbReference>
<dbReference type="InterPro" id="IPR027417">
    <property type="entry name" value="P-loop_NTPase"/>
</dbReference>
<reference evidence="4 5" key="1">
    <citation type="journal article" date="2016" name="Mol. Biol. Evol.">
        <title>Comparative Genomics of Early-Diverging Mushroom-Forming Fungi Provides Insights into the Origins of Lignocellulose Decay Capabilities.</title>
        <authorList>
            <person name="Nagy L.G."/>
            <person name="Riley R."/>
            <person name="Tritt A."/>
            <person name="Adam C."/>
            <person name="Daum C."/>
            <person name="Floudas D."/>
            <person name="Sun H."/>
            <person name="Yadav J.S."/>
            <person name="Pangilinan J."/>
            <person name="Larsson K.H."/>
            <person name="Matsuura K."/>
            <person name="Barry K."/>
            <person name="Labutti K."/>
            <person name="Kuo R."/>
            <person name="Ohm R.A."/>
            <person name="Bhattacharya S.S."/>
            <person name="Shirouzu T."/>
            <person name="Yoshinaga Y."/>
            <person name="Martin F.M."/>
            <person name="Grigoriev I.V."/>
            <person name="Hibbett D.S."/>
        </authorList>
    </citation>
    <scope>NUCLEOTIDE SEQUENCE [LARGE SCALE GENOMIC DNA]</scope>
    <source>
        <strain evidence="4 5">CBS 109695</strain>
    </source>
</reference>
<feature type="region of interest" description="Disordered" evidence="1">
    <location>
        <begin position="188"/>
        <end position="210"/>
    </location>
</feature>
<dbReference type="SUPFAM" id="SSF55781">
    <property type="entry name" value="GAF domain-like"/>
    <property type="match status" value="1"/>
</dbReference>
<dbReference type="InterPro" id="IPR003661">
    <property type="entry name" value="HisK_dim/P_dom"/>
</dbReference>
<dbReference type="InterPro" id="IPR005467">
    <property type="entry name" value="His_kinase_dom"/>
</dbReference>
<dbReference type="PROSITE" id="PS50011">
    <property type="entry name" value="PROTEIN_KINASE_DOM"/>
    <property type="match status" value="1"/>
</dbReference>
<accession>A0A166MGG9</accession>
<dbReference type="GO" id="GO:0005524">
    <property type="term" value="F:ATP binding"/>
    <property type="evidence" value="ECO:0007669"/>
    <property type="project" value="InterPro"/>
</dbReference>
<organism evidence="4 5">
    <name type="scientific">Athelia psychrophila</name>
    <dbReference type="NCBI Taxonomy" id="1759441"/>
    <lineage>
        <taxon>Eukaryota</taxon>
        <taxon>Fungi</taxon>
        <taxon>Dikarya</taxon>
        <taxon>Basidiomycota</taxon>
        <taxon>Agaricomycotina</taxon>
        <taxon>Agaricomycetes</taxon>
        <taxon>Agaricomycetidae</taxon>
        <taxon>Atheliales</taxon>
        <taxon>Atheliaceae</taxon>
        <taxon>Athelia</taxon>
    </lineage>
</organism>
<dbReference type="Gene3D" id="1.10.510.10">
    <property type="entry name" value="Transferase(Phosphotransferase) domain 1"/>
    <property type="match status" value="1"/>
</dbReference>
<dbReference type="PANTHER" id="PTHR43642">
    <property type="entry name" value="HYBRID SIGNAL TRANSDUCTION HISTIDINE KINASE G"/>
    <property type="match status" value="1"/>
</dbReference>
<evidence type="ECO:0000313" key="4">
    <source>
        <dbReference type="EMBL" id="KZP23979.1"/>
    </source>
</evidence>
<name>A0A166MGG9_9AGAM</name>
<dbReference type="InterPro" id="IPR036097">
    <property type="entry name" value="HisK_dim/P_sf"/>
</dbReference>
<dbReference type="Gene3D" id="1.10.287.130">
    <property type="match status" value="1"/>
</dbReference>
<dbReference type="GO" id="GO:0000155">
    <property type="term" value="F:phosphorelay sensor kinase activity"/>
    <property type="evidence" value="ECO:0007669"/>
    <property type="project" value="InterPro"/>
</dbReference>
<dbReference type="Pfam" id="PF13185">
    <property type="entry name" value="GAF_2"/>
    <property type="match status" value="1"/>
</dbReference>
<dbReference type="SUPFAM" id="SSF55874">
    <property type="entry name" value="ATPase domain of HSP90 chaperone/DNA topoisomerase II/histidine kinase"/>
    <property type="match status" value="1"/>
</dbReference>
<dbReference type="SUPFAM" id="SSF56112">
    <property type="entry name" value="Protein kinase-like (PK-like)"/>
    <property type="match status" value="1"/>
</dbReference>
<sequence length="1890" mass="206609">MDFSPDGTVIDNSIPVDWSFFEPNSVEVYEGGGTDWLWGRALWRSTPPSQSKLAAYELHTPNFMVSDHFAESADENVPPNGYFAPTEKVANLSYSFTRVERPLNAPIFRLFDHDDLPREVGFCVARAGDAEGQARMRLEIQGSTVLYYAGLPVLPRAAYWKDRFGNLVCVTHCPSQVGDSTFREMYLSPSSRSTPTATTPNTVPADMDPLSHSKSTWPKGVAGRLGEFLEHAIKLVKAIESIHSCGFVLRCSRTDSWLIVPPSPLYPNGLVALNNSAGMIQLDIEDPNGTSITKNLASDHYDTEKWMVLTHAQYLAPEILRKVDATIDARADLFSVGSVLYEVVTGRTPALGEDFLSKVHQVLAVEPQAAQEVAPGIPAELGRIIGKCLEKAPQDRYTGARSLRHDLEQLVRALQREPQLDPLLVVGAMDHYSRFRLAGDLLGMEGSIAGLRAALGDAQRNELAVVSVSGASGTGKTSLACSIRSEVDTAGGKFCIGKYDSTSYNLPLSPVWQIVNQLALCLLSLSESDLDDWRSRIREAIGSALIQFFELHLELDLRTSLCLGPPHQTPNLEATAEEDTSLPPAYKDAFYGAIRRFVALFIGKVGGGAPVVCTHRPLVLFFDDVQWSSAGDISFYCGLLATERLLGCMLIFAFRDNEGSEAFLQSELRARLCGLPYHLQTKLLERHDINVMLNAMFKKDGDGVDDASLRELAAFLHAQSLGNGQQCRLLLRNLYQNKMIVFDWDICLWTWDIIQINKLSSTDSALEFWESLLAGRSMTDMRRTVFSAAAISTGGYFSLEVLAHVTQQPLENVTKLIETFARETKVFTCVATQSLGLISPPTLSNTVATEAMVELQSPPVLPVSLDSDQWMFTHDQLQQAAKILLPVSQRALVHAQIGAALSTLPKRDEAVLQCLVYNLNESRLLGLRSSREDDLSLIKLNIQAAKYNLRSAAGPAALSHLEHANKLIGEDRQDIWRWDYQTAFDLAAAFIQCYTLTAQYHEALEIADAVQLECTSELDRLTMAGWKLKALTNLDGKLAIDFGIQKLSELCGIKMSSEDIEIVRDKASFGEATADQILDMIPLHPQPEVAARAAIFNSLVSLAFASAPAIAEEMVLYAVIASRDGFTQYTPFAFSVLVFFKHSMGMHQEANELAKVAGSYVHKIGSPYSRIETEMGLACTAHFSAKSLRDVASSELKIASEAANLAHYEFLNFAAGYAFHAQLMGGINTVPSVDETWMKILEGSIPATFLNFLVVAEMTSAYLKGLATLPAEAPLIRSPVPLDPENMLVQVQAAACESMLSFIFNRLDPSLLDRLILYKNKTPGNLQCLFWSFYEAKLIYGLAALGTLPDPDVHLETARKAVERMHFFATSAFSHPIFFLPYRMVEADRLEHCGSYPEALAILEIAINEALTNGPTLLLAMAYEQAGKLVSKWTRSQFLSGTFLAGAHQTYKELGASAKCSQMESVCSLPNEARVAIPTPIGIPSPAGSRSMGSVRSDTSTSGSGSTSSNDSVDLATILSAVSTWQRENSAARVAASLIGILMKSMGARYGALALMSKDGILRLSVAGTLDDLRSDLHIAIEQGGEIAPTSLINYAVRTRKAILDLVSVSAHVGLRDDPFFASHRPRSIFVLPIVEERSLRGVCYMDSSREQAFSKASLELVGLLTTGAAVAIERVHLLNELDAQTKSLEHTVRVRTAAAEAAAAKAEQASQAQARFLQTMSHEMRTPLNSVVVLSDLLLEAQLDPVLYEYVSTIKASSNDLLAVIRDVLDFSRLESNNIVLEQLPFDLIELVDATLEQISQVAATKNIELSFAMVMSQHIPMLNGDATRVKQCLNNFLSNALKFTGENGSVTVTVATESLAPVDDSGLRVRIDVTDTGMAPLAFSVGPD</sequence>
<dbReference type="Gene3D" id="3.30.450.40">
    <property type="match status" value="1"/>
</dbReference>
<evidence type="ECO:0000259" key="3">
    <source>
        <dbReference type="PROSITE" id="PS50109"/>
    </source>
</evidence>
<dbReference type="Pfam" id="PF13191">
    <property type="entry name" value="AAA_16"/>
    <property type="match status" value="1"/>
</dbReference>
<dbReference type="Gene3D" id="3.30.565.10">
    <property type="entry name" value="Histidine kinase-like ATPase, C-terminal domain"/>
    <property type="match status" value="1"/>
</dbReference>
<dbReference type="InterPro" id="IPR053159">
    <property type="entry name" value="Hybrid_Histidine_Kinase"/>
</dbReference>
<evidence type="ECO:0008006" key="6">
    <source>
        <dbReference type="Google" id="ProtNLM"/>
    </source>
</evidence>
<evidence type="ECO:0000259" key="2">
    <source>
        <dbReference type="PROSITE" id="PS50011"/>
    </source>
</evidence>
<feature type="domain" description="Histidine kinase" evidence="3">
    <location>
        <begin position="1720"/>
        <end position="1890"/>
    </location>
</feature>
<dbReference type="InterPro" id="IPR000719">
    <property type="entry name" value="Prot_kinase_dom"/>
</dbReference>
<feature type="compositionally biased region" description="Low complexity" evidence="1">
    <location>
        <begin position="188"/>
        <end position="204"/>
    </location>
</feature>
<dbReference type="InterPro" id="IPR011009">
    <property type="entry name" value="Kinase-like_dom_sf"/>
</dbReference>
<dbReference type="InterPro" id="IPR036890">
    <property type="entry name" value="HATPase_C_sf"/>
</dbReference>
<dbReference type="SUPFAM" id="SSF52540">
    <property type="entry name" value="P-loop containing nucleoside triphosphate hydrolases"/>
    <property type="match status" value="1"/>
</dbReference>
<dbReference type="CDD" id="cd00082">
    <property type="entry name" value="HisKA"/>
    <property type="match status" value="1"/>
</dbReference>
<dbReference type="Pfam" id="PF00069">
    <property type="entry name" value="Pkinase"/>
    <property type="match status" value="1"/>
</dbReference>
<dbReference type="SMART" id="SM00065">
    <property type="entry name" value="GAF"/>
    <property type="match status" value="1"/>
</dbReference>
<keyword evidence="5" id="KW-1185">Reference proteome</keyword>
<dbReference type="STRING" id="436010.A0A166MGG9"/>
<dbReference type="EMBL" id="KV417529">
    <property type="protein sequence ID" value="KZP23979.1"/>
    <property type="molecule type" value="Genomic_DNA"/>
</dbReference>
<dbReference type="PROSITE" id="PS50109">
    <property type="entry name" value="HIS_KIN"/>
    <property type="match status" value="1"/>
</dbReference>
<feature type="domain" description="Protein kinase" evidence="2">
    <location>
        <begin position="83"/>
        <end position="408"/>
    </location>
</feature>
<protein>
    <recommendedName>
        <fullName evidence="6">Histidine kinase</fullName>
    </recommendedName>
</protein>
<proteinExistence type="predicted"/>
<feature type="region of interest" description="Disordered" evidence="1">
    <location>
        <begin position="1480"/>
        <end position="1511"/>
    </location>
</feature>
<dbReference type="Pfam" id="PF00512">
    <property type="entry name" value="HisKA"/>
    <property type="match status" value="1"/>
</dbReference>
<gene>
    <name evidence="4" type="ORF">FIBSPDRAFT_1042530</name>
</gene>
<dbReference type="InterPro" id="IPR029016">
    <property type="entry name" value="GAF-like_dom_sf"/>
</dbReference>
<feature type="compositionally biased region" description="Low complexity" evidence="1">
    <location>
        <begin position="1493"/>
        <end position="1511"/>
    </location>
</feature>
<evidence type="ECO:0000256" key="1">
    <source>
        <dbReference type="SAM" id="MobiDB-lite"/>
    </source>
</evidence>
<dbReference type="SUPFAM" id="SSF47384">
    <property type="entry name" value="Homodimeric domain of signal transducing histidine kinase"/>
    <property type="match status" value="1"/>
</dbReference>
<evidence type="ECO:0000313" key="5">
    <source>
        <dbReference type="Proteomes" id="UP000076532"/>
    </source>
</evidence>
<dbReference type="OrthoDB" id="21225at2759"/>
<dbReference type="PANTHER" id="PTHR43642:SF1">
    <property type="entry name" value="HYBRID SIGNAL TRANSDUCTION HISTIDINE KINASE G"/>
    <property type="match status" value="1"/>
</dbReference>
<feature type="non-terminal residue" evidence="4">
    <location>
        <position position="1890"/>
    </location>
</feature>
<dbReference type="InterPro" id="IPR041664">
    <property type="entry name" value="AAA_16"/>
</dbReference>
<dbReference type="InterPro" id="IPR003018">
    <property type="entry name" value="GAF"/>
</dbReference>